<keyword evidence="2" id="KW-1003">Cell membrane</keyword>
<dbReference type="EMBL" id="VUOB01000003">
    <property type="protein sequence ID" value="KAA2266121.1"/>
    <property type="molecule type" value="Genomic_DNA"/>
</dbReference>
<dbReference type="OrthoDB" id="7177610at2"/>
<dbReference type="NCBIfam" id="TIGR00361">
    <property type="entry name" value="ComEC_Rec2"/>
    <property type="match status" value="1"/>
</dbReference>
<dbReference type="Proteomes" id="UP000323454">
    <property type="component" value="Unassembled WGS sequence"/>
</dbReference>
<protein>
    <submittedName>
        <fullName evidence="8">DNA internalization-related competence protein ComEC/Rec2</fullName>
    </submittedName>
</protein>
<feature type="transmembrane region" description="Helical" evidence="6">
    <location>
        <begin position="242"/>
        <end position="264"/>
    </location>
</feature>
<evidence type="ECO:0000256" key="3">
    <source>
        <dbReference type="ARBA" id="ARBA00022692"/>
    </source>
</evidence>
<sequence length="779" mass="80005">MSGAYRLVPSALAVWAVALTGLYWGWPAAVFGGVVACCVGGLAWWRGWWCRAAVVALLVCASAASGWIGLRLHSSATHPLREAAERATPTTMSVEVSAHPRGLVSVGFGGRQAQINQVLIEADLRWAKVGTEVVEQGGDVLLMAPAQRWNDLLPGQSLQATGVLAPARPGELTVAVLRVRGPPEGLEPASMWQRGAESLRQGLRRSCAVLDAEPAGLLPGLVVGDTSALPQRVTEEFRVAGLSHLTAVSGANVAIVCGAALLLLRALRLGPRVRGGGALVVLVGFVILTGPDPSVLRAAVMGAVGLLALVLGRERSGLPALATTVIGLLLYDPSLGKHAGFALSVLATGALVALAPRWVARLRKRGLPEGIAEALAVPVAASLVTEPVLAGLSGQVSLVTVAANMLAEPAVAPATLLGVLATVLTPLHQGVGEFLVRLAGPETSWLITVGRWASAVPGATIGWPGGWGGGLLLAGTLAGAVVLLRLRRFRVLLAAVLIGVLVVLVPVGAVSPGWPAAGWGVVSCDVGQGDAAVLATAEPDRAVLVDTGPDPAPIAECLRRLGVGTIPLVILSHLHADHIGGLGAVLAEHAVGAVAVGPLKQPSWAWEEVARQTRAAGVPLVELEAGDRLDWPGLAVEVLGPHRLGQWASSGDPGSLINDASLVLRATTSVGRVLLTGDVEFAGQAALLADRADLSADVLKVPHHGSRYSLPKFLAAVRPRVALISVGAGNRYGHPNQPVIDLLAGQGALVLRTDQAGDTAVLTGARVVRRGDPRGPPRH</sequence>
<feature type="domain" description="Metallo-beta-lactamase" evidence="7">
    <location>
        <begin position="528"/>
        <end position="728"/>
    </location>
</feature>
<dbReference type="Pfam" id="PF00753">
    <property type="entry name" value="Lactamase_B"/>
    <property type="match status" value="1"/>
</dbReference>
<keyword evidence="9" id="KW-1185">Reference proteome</keyword>
<dbReference type="NCBIfam" id="TIGR00360">
    <property type="entry name" value="ComEC_N-term"/>
    <property type="match status" value="1"/>
</dbReference>
<dbReference type="Gene3D" id="3.60.15.10">
    <property type="entry name" value="Ribonuclease Z/Hydroxyacylglutathione hydrolase-like"/>
    <property type="match status" value="1"/>
</dbReference>
<evidence type="ECO:0000313" key="8">
    <source>
        <dbReference type="EMBL" id="KAA2266121.1"/>
    </source>
</evidence>
<evidence type="ECO:0000256" key="6">
    <source>
        <dbReference type="SAM" id="Phobius"/>
    </source>
</evidence>
<evidence type="ECO:0000256" key="5">
    <source>
        <dbReference type="ARBA" id="ARBA00023136"/>
    </source>
</evidence>
<gene>
    <name evidence="8" type="ORF">F0L68_03105</name>
</gene>
<feature type="transmembrane region" description="Helical" evidence="6">
    <location>
        <begin position="341"/>
        <end position="359"/>
    </location>
</feature>
<dbReference type="CDD" id="cd07731">
    <property type="entry name" value="ComA-like_MBL-fold"/>
    <property type="match status" value="1"/>
</dbReference>
<dbReference type="AlphaFoldDB" id="A0A5B2XTG2"/>
<evidence type="ECO:0000313" key="9">
    <source>
        <dbReference type="Proteomes" id="UP000323454"/>
    </source>
</evidence>
<keyword evidence="4 6" id="KW-1133">Transmembrane helix</keyword>
<feature type="transmembrane region" description="Helical" evidence="6">
    <location>
        <begin position="12"/>
        <end position="45"/>
    </location>
</feature>
<evidence type="ECO:0000256" key="1">
    <source>
        <dbReference type="ARBA" id="ARBA00004651"/>
    </source>
</evidence>
<dbReference type="Pfam" id="PF03772">
    <property type="entry name" value="Competence"/>
    <property type="match status" value="1"/>
</dbReference>
<reference evidence="8 9" key="2">
    <citation type="submission" date="2019-09" db="EMBL/GenBank/DDBJ databases">
        <authorList>
            <person name="Jin C."/>
        </authorList>
    </citation>
    <scope>NUCLEOTIDE SEQUENCE [LARGE SCALE GENOMIC DNA]</scope>
    <source>
        <strain evidence="8 9">AN110305</strain>
    </source>
</reference>
<dbReference type="InterPro" id="IPR035681">
    <property type="entry name" value="ComA-like_MBL"/>
</dbReference>
<organism evidence="8 9">
    <name type="scientific">Solihabitans fulvus</name>
    <dbReference type="NCBI Taxonomy" id="1892852"/>
    <lineage>
        <taxon>Bacteria</taxon>
        <taxon>Bacillati</taxon>
        <taxon>Actinomycetota</taxon>
        <taxon>Actinomycetes</taxon>
        <taxon>Pseudonocardiales</taxon>
        <taxon>Pseudonocardiaceae</taxon>
        <taxon>Solihabitans</taxon>
    </lineage>
</organism>
<dbReference type="GO" id="GO:0005886">
    <property type="term" value="C:plasma membrane"/>
    <property type="evidence" value="ECO:0007669"/>
    <property type="project" value="UniProtKB-SubCell"/>
</dbReference>
<keyword evidence="5 6" id="KW-0472">Membrane</keyword>
<evidence type="ECO:0000256" key="4">
    <source>
        <dbReference type="ARBA" id="ARBA00022989"/>
    </source>
</evidence>
<evidence type="ECO:0000256" key="2">
    <source>
        <dbReference type="ARBA" id="ARBA00022475"/>
    </source>
</evidence>
<dbReference type="PANTHER" id="PTHR30619">
    <property type="entry name" value="DNA INTERNALIZATION/COMPETENCE PROTEIN COMEC/REC2"/>
    <property type="match status" value="1"/>
</dbReference>
<accession>A0A5B2XTG2</accession>
<proteinExistence type="predicted"/>
<dbReference type="InterPro" id="IPR004797">
    <property type="entry name" value="Competence_ComEC/Rec2"/>
</dbReference>
<comment type="subcellular location">
    <subcellularLocation>
        <location evidence="1">Cell membrane</location>
        <topology evidence="1">Multi-pass membrane protein</topology>
    </subcellularLocation>
</comment>
<dbReference type="InterPro" id="IPR052159">
    <property type="entry name" value="Competence_DNA_uptake"/>
</dbReference>
<keyword evidence="3 6" id="KW-0812">Transmembrane</keyword>
<evidence type="ECO:0000259" key="7">
    <source>
        <dbReference type="SMART" id="SM00849"/>
    </source>
</evidence>
<comment type="caution">
    <text evidence="8">The sequence shown here is derived from an EMBL/GenBank/DDBJ whole genome shotgun (WGS) entry which is preliminary data.</text>
</comment>
<dbReference type="SMART" id="SM00849">
    <property type="entry name" value="Lactamase_B"/>
    <property type="match status" value="1"/>
</dbReference>
<name>A0A5B2XTG2_9PSEU</name>
<feature type="transmembrane region" description="Helical" evidence="6">
    <location>
        <begin position="52"/>
        <end position="70"/>
    </location>
</feature>
<reference evidence="8 9" key="1">
    <citation type="submission" date="2019-09" db="EMBL/GenBank/DDBJ databases">
        <title>Goodfellowia gen. nov., a new genus of the Pseudonocardineae related to Actinoalloteichus, containing Goodfellowia coeruleoviolacea gen. nov., comb. nov. gen. nov., comb. nov.</title>
        <authorList>
            <person name="Labeda D."/>
        </authorList>
    </citation>
    <scope>NUCLEOTIDE SEQUENCE [LARGE SCALE GENOMIC DNA]</scope>
    <source>
        <strain evidence="8 9">AN110305</strain>
    </source>
</reference>
<feature type="transmembrane region" description="Helical" evidence="6">
    <location>
        <begin position="491"/>
        <end position="514"/>
    </location>
</feature>
<dbReference type="SUPFAM" id="SSF56281">
    <property type="entry name" value="Metallo-hydrolase/oxidoreductase"/>
    <property type="match status" value="1"/>
</dbReference>
<dbReference type="GO" id="GO:0030420">
    <property type="term" value="P:establishment of competence for transformation"/>
    <property type="evidence" value="ECO:0007669"/>
    <property type="project" value="InterPro"/>
</dbReference>
<dbReference type="InterPro" id="IPR004477">
    <property type="entry name" value="ComEC_N"/>
</dbReference>
<dbReference type="InterPro" id="IPR036866">
    <property type="entry name" value="RibonucZ/Hydroxyglut_hydro"/>
</dbReference>
<dbReference type="InterPro" id="IPR001279">
    <property type="entry name" value="Metallo-B-lactamas"/>
</dbReference>
<feature type="transmembrane region" description="Helical" evidence="6">
    <location>
        <begin position="410"/>
        <end position="427"/>
    </location>
</feature>
<dbReference type="PANTHER" id="PTHR30619:SF1">
    <property type="entry name" value="RECOMBINATION PROTEIN 2"/>
    <property type="match status" value="1"/>
</dbReference>
<dbReference type="RefSeq" id="WP_149847859.1">
    <property type="nucleotide sequence ID" value="NZ_VUOB01000003.1"/>
</dbReference>
<feature type="transmembrane region" description="Helical" evidence="6">
    <location>
        <begin position="465"/>
        <end position="484"/>
    </location>
</feature>